<keyword evidence="2" id="KW-1185">Reference proteome</keyword>
<name>A0A511DQR9_9PSEU</name>
<protein>
    <recommendedName>
        <fullName evidence="3">Transposase DDE domain-containing protein</fullName>
    </recommendedName>
</protein>
<reference evidence="1 2" key="1">
    <citation type="submission" date="2019-07" db="EMBL/GenBank/DDBJ databases">
        <title>Whole genome shotgun sequence of Pseudonocardia sulfidoxydans NBRC 16205.</title>
        <authorList>
            <person name="Hosoyama A."/>
            <person name="Uohara A."/>
            <person name="Ohji S."/>
            <person name="Ichikawa N."/>
        </authorList>
    </citation>
    <scope>NUCLEOTIDE SEQUENCE [LARGE SCALE GENOMIC DNA]</scope>
    <source>
        <strain evidence="1 2">NBRC 16205</strain>
    </source>
</reference>
<dbReference type="AlphaFoldDB" id="A0A511DQR9"/>
<accession>A0A511DQR9</accession>
<comment type="caution">
    <text evidence="1">The sequence shown here is derived from an EMBL/GenBank/DDBJ whole genome shotgun (WGS) entry which is preliminary data.</text>
</comment>
<evidence type="ECO:0000313" key="2">
    <source>
        <dbReference type="Proteomes" id="UP000321685"/>
    </source>
</evidence>
<dbReference type="EMBL" id="BJVJ01000206">
    <property type="protein sequence ID" value="GEL27180.1"/>
    <property type="molecule type" value="Genomic_DNA"/>
</dbReference>
<proteinExistence type="predicted"/>
<evidence type="ECO:0000313" key="1">
    <source>
        <dbReference type="EMBL" id="GEL27180.1"/>
    </source>
</evidence>
<organism evidence="1 2">
    <name type="scientific">Pseudonocardia sulfidoxydans NBRC 16205</name>
    <dbReference type="NCBI Taxonomy" id="1223511"/>
    <lineage>
        <taxon>Bacteria</taxon>
        <taxon>Bacillati</taxon>
        <taxon>Actinomycetota</taxon>
        <taxon>Actinomycetes</taxon>
        <taxon>Pseudonocardiales</taxon>
        <taxon>Pseudonocardiaceae</taxon>
        <taxon>Pseudonocardia</taxon>
    </lineage>
</organism>
<sequence>MADKGLAGRETEAQIAALGVTLLRPDRRDERTRHGNLGGVRQWIEWVFDTLKGQFGLEATTGAPAKA</sequence>
<evidence type="ECO:0008006" key="3">
    <source>
        <dbReference type="Google" id="ProtNLM"/>
    </source>
</evidence>
<dbReference type="Proteomes" id="UP000321685">
    <property type="component" value="Unassembled WGS sequence"/>
</dbReference>
<gene>
    <name evidence="1" type="ORF">PSU4_61340</name>
</gene>